<keyword evidence="9" id="KW-1015">Disulfide bond</keyword>
<evidence type="ECO:0000256" key="9">
    <source>
        <dbReference type="ARBA" id="ARBA00023157"/>
    </source>
</evidence>
<feature type="transmembrane region" description="Helical" evidence="12">
    <location>
        <begin position="115"/>
        <end position="134"/>
    </location>
</feature>
<dbReference type="Proteomes" id="UP001057580">
    <property type="component" value="Chromosome"/>
</dbReference>
<keyword evidence="14" id="KW-1185">Reference proteome</keyword>
<keyword evidence="7" id="KW-0560">Oxidoreductase</keyword>
<keyword evidence="11" id="KW-0676">Redox-active center</keyword>
<dbReference type="EMBL" id="CP104003">
    <property type="protein sequence ID" value="UWM55007.1"/>
    <property type="molecule type" value="Genomic_DNA"/>
</dbReference>
<organism evidence="13 14">
    <name type="scientific">Salinirubellus salinus</name>
    <dbReference type="NCBI Taxonomy" id="1364945"/>
    <lineage>
        <taxon>Archaea</taxon>
        <taxon>Methanobacteriati</taxon>
        <taxon>Methanobacteriota</taxon>
        <taxon>Stenosarchaea group</taxon>
        <taxon>Halobacteria</taxon>
        <taxon>Halobacteriales</taxon>
        <taxon>Natronomonadaceae</taxon>
        <taxon>Salinirubellus</taxon>
    </lineage>
</organism>
<evidence type="ECO:0000313" key="14">
    <source>
        <dbReference type="Proteomes" id="UP001057580"/>
    </source>
</evidence>
<comment type="subcellular location">
    <subcellularLocation>
        <location evidence="1">Membrane</location>
        <topology evidence="1">Multi-pass membrane protein</topology>
    </subcellularLocation>
</comment>
<evidence type="ECO:0000256" key="4">
    <source>
        <dbReference type="ARBA" id="ARBA00022692"/>
    </source>
</evidence>
<evidence type="ECO:0000256" key="1">
    <source>
        <dbReference type="ARBA" id="ARBA00004141"/>
    </source>
</evidence>
<dbReference type="GO" id="GO:0015035">
    <property type="term" value="F:protein-disulfide reductase activity"/>
    <property type="evidence" value="ECO:0007669"/>
    <property type="project" value="InterPro"/>
</dbReference>
<evidence type="ECO:0000313" key="13">
    <source>
        <dbReference type="EMBL" id="UWM55007.1"/>
    </source>
</evidence>
<dbReference type="KEGG" id="ssai:N0B31_01705"/>
<keyword evidence="8 12" id="KW-0472">Membrane</keyword>
<dbReference type="GO" id="GO:0006457">
    <property type="term" value="P:protein folding"/>
    <property type="evidence" value="ECO:0007669"/>
    <property type="project" value="InterPro"/>
</dbReference>
<accession>A0A9E7UBE4</accession>
<dbReference type="InterPro" id="IPR003752">
    <property type="entry name" value="DiS_bond_form_DsbB/BdbC"/>
</dbReference>
<feature type="transmembrane region" description="Helical" evidence="12">
    <location>
        <begin position="12"/>
        <end position="36"/>
    </location>
</feature>
<gene>
    <name evidence="13" type="ORF">N0B31_01705</name>
</gene>
<feature type="transmembrane region" description="Helical" evidence="12">
    <location>
        <begin position="67"/>
        <end position="86"/>
    </location>
</feature>
<keyword evidence="4 12" id="KW-0812">Transmembrane</keyword>
<evidence type="ECO:0000256" key="5">
    <source>
        <dbReference type="ARBA" id="ARBA00022982"/>
    </source>
</evidence>
<keyword evidence="10" id="KW-0143">Chaperone</keyword>
<sequence length="136" mass="14100">MATPRPTDRALLLGGLVVASVATAGSLWFSLGLGLVPCELCWYQRILMYPLVVVLGVAAFEDRAGAWLTALPLSVGGLAVATYHSYLQATSTACGFGAGGCAVVQWRAPLVGLSIPNLSLVAFLLLTAVGVVLARR</sequence>
<dbReference type="AlphaFoldDB" id="A0A9E7UBE4"/>
<evidence type="ECO:0000256" key="10">
    <source>
        <dbReference type="ARBA" id="ARBA00023186"/>
    </source>
</evidence>
<dbReference type="GeneID" id="74941097"/>
<evidence type="ECO:0000256" key="12">
    <source>
        <dbReference type="SAM" id="Phobius"/>
    </source>
</evidence>
<comment type="similarity">
    <text evidence="2">Belongs to the DsbB family. BdbC subfamily.</text>
</comment>
<dbReference type="GO" id="GO:0016020">
    <property type="term" value="C:membrane"/>
    <property type="evidence" value="ECO:0007669"/>
    <property type="project" value="UniProtKB-SubCell"/>
</dbReference>
<evidence type="ECO:0000256" key="8">
    <source>
        <dbReference type="ARBA" id="ARBA00023136"/>
    </source>
</evidence>
<proteinExistence type="inferred from homology"/>
<evidence type="ECO:0000256" key="2">
    <source>
        <dbReference type="ARBA" id="ARBA00007602"/>
    </source>
</evidence>
<dbReference type="PANTHER" id="PTHR43469">
    <property type="entry name" value="DISULFIDE FORMATION PROTEIN-RELATED"/>
    <property type="match status" value="1"/>
</dbReference>
<dbReference type="InterPro" id="IPR023380">
    <property type="entry name" value="DsbB-like_sf"/>
</dbReference>
<keyword evidence="3" id="KW-0813">Transport</keyword>
<keyword evidence="6 12" id="KW-1133">Transmembrane helix</keyword>
<dbReference type="Pfam" id="PF02600">
    <property type="entry name" value="DsbB"/>
    <property type="match status" value="1"/>
</dbReference>
<name>A0A9E7UBE4_9EURY</name>
<protein>
    <submittedName>
        <fullName evidence="13">Disulfide bond formation protein B</fullName>
    </submittedName>
</protein>
<dbReference type="Gene3D" id="1.20.1550.10">
    <property type="entry name" value="DsbB-like"/>
    <property type="match status" value="1"/>
</dbReference>
<reference evidence="13" key="1">
    <citation type="submission" date="2022-09" db="EMBL/GenBank/DDBJ databases">
        <title>Diverse halophilic archaea isolated from saline environments.</title>
        <authorList>
            <person name="Cui H.-L."/>
        </authorList>
    </citation>
    <scope>NUCLEOTIDE SEQUENCE</scope>
    <source>
        <strain evidence="13">ZS-35-S2</strain>
    </source>
</reference>
<dbReference type="SUPFAM" id="SSF158442">
    <property type="entry name" value="DsbB-like"/>
    <property type="match status" value="1"/>
</dbReference>
<evidence type="ECO:0000256" key="3">
    <source>
        <dbReference type="ARBA" id="ARBA00022448"/>
    </source>
</evidence>
<evidence type="ECO:0000256" key="11">
    <source>
        <dbReference type="ARBA" id="ARBA00023284"/>
    </source>
</evidence>
<feature type="transmembrane region" description="Helical" evidence="12">
    <location>
        <begin position="42"/>
        <end position="60"/>
    </location>
</feature>
<evidence type="ECO:0000256" key="7">
    <source>
        <dbReference type="ARBA" id="ARBA00023002"/>
    </source>
</evidence>
<dbReference type="InterPro" id="IPR012187">
    <property type="entry name" value="Disulphide_bond_form_BdbC"/>
</dbReference>
<dbReference type="RefSeq" id="WP_260594059.1">
    <property type="nucleotide sequence ID" value="NZ_CP104003.1"/>
</dbReference>
<evidence type="ECO:0000256" key="6">
    <source>
        <dbReference type="ARBA" id="ARBA00022989"/>
    </source>
</evidence>
<dbReference type="PANTHER" id="PTHR43469:SF1">
    <property type="entry name" value="SPBETA PROPHAGE-DERIVED DISULFIDE BOND FORMATION PROTEIN B"/>
    <property type="match status" value="1"/>
</dbReference>
<keyword evidence="5" id="KW-0249">Electron transport</keyword>